<dbReference type="KEGG" id="hsr:HSBAA_PA_2000"/>
<dbReference type="Proteomes" id="UP000320231">
    <property type="component" value="Plasmid pBAA-803-A"/>
</dbReference>
<dbReference type="AlphaFoldDB" id="A0A455UIN3"/>
<dbReference type="GO" id="GO:0016020">
    <property type="term" value="C:membrane"/>
    <property type="evidence" value="ECO:0007669"/>
    <property type="project" value="UniProtKB-SubCell"/>
</dbReference>
<dbReference type="SUPFAM" id="SSF81660">
    <property type="entry name" value="Metal cation-transporting ATPase, ATP-binding domain N"/>
    <property type="match status" value="1"/>
</dbReference>
<gene>
    <name evidence="6" type="ORF">HSBAA_PA_2000</name>
</gene>
<keyword evidence="4" id="KW-1133">Transmembrane helix</keyword>
<sequence>MNTVVLDKTGTLTQGRPELTDFEAINGHENEVLRLVAAVEAQSEHPIAEAIVQGAKARGLELPRSVALVPSLATALKPRSTATWCK</sequence>
<dbReference type="PROSITE" id="PS00154">
    <property type="entry name" value="ATPASE_E1_E2"/>
    <property type="match status" value="1"/>
</dbReference>
<dbReference type="InterPro" id="IPR051014">
    <property type="entry name" value="Cation_Transport_ATPase_IB"/>
</dbReference>
<evidence type="ECO:0000256" key="4">
    <source>
        <dbReference type="ARBA" id="ARBA00022989"/>
    </source>
</evidence>
<keyword evidence="5" id="KW-0472">Membrane</keyword>
<comment type="subcellular location">
    <subcellularLocation>
        <location evidence="1">Membrane</location>
    </subcellularLocation>
</comment>
<dbReference type="GO" id="GO:0015662">
    <property type="term" value="F:P-type ion transporter activity"/>
    <property type="evidence" value="ECO:0007669"/>
    <property type="project" value="UniProtKB-ARBA"/>
</dbReference>
<evidence type="ECO:0000313" key="6">
    <source>
        <dbReference type="EMBL" id="BBI65597.1"/>
    </source>
</evidence>
<dbReference type="Gene3D" id="3.40.50.1000">
    <property type="entry name" value="HAD superfamily/HAD-like"/>
    <property type="match status" value="1"/>
</dbReference>
<dbReference type="Gene3D" id="3.40.1110.10">
    <property type="entry name" value="Calcium-transporting ATPase, cytoplasmic domain N"/>
    <property type="match status" value="1"/>
</dbReference>
<comment type="similarity">
    <text evidence="2">Belongs to the cation transport ATPase (P-type) (TC 3.A.3) family. Type IB subfamily.</text>
</comment>
<organism evidence="6 7">
    <name type="scientific">Vreelandella sulfidaeris</name>
    <dbReference type="NCBI Taxonomy" id="115553"/>
    <lineage>
        <taxon>Bacteria</taxon>
        <taxon>Pseudomonadati</taxon>
        <taxon>Pseudomonadota</taxon>
        <taxon>Gammaproteobacteria</taxon>
        <taxon>Oceanospirillales</taxon>
        <taxon>Halomonadaceae</taxon>
        <taxon>Vreelandella</taxon>
    </lineage>
</organism>
<reference evidence="6 7" key="1">
    <citation type="journal article" date="2019" name="Microbiol. Resour. Announc.">
        <title>Complete Genome Sequence of Halomonas sulfidaeris Strain Esulfide1 Isolated from a Metal Sulfide Rock at a Depth of 2,200 Meters, Obtained Using Nanopore Sequencing.</title>
        <authorList>
            <person name="Saito M."/>
            <person name="Nishigata A."/>
            <person name="Galipon J."/>
            <person name="Arakawa K."/>
        </authorList>
    </citation>
    <scope>NUCLEOTIDE SEQUENCE [LARGE SCALE GENOMIC DNA]</scope>
    <source>
        <strain evidence="6 7">ATCC BAA-803</strain>
        <plasmid evidence="7">pbaa-803-a dna</plasmid>
    </source>
</reference>
<dbReference type="InterPro" id="IPR023214">
    <property type="entry name" value="HAD_sf"/>
</dbReference>
<dbReference type="PANTHER" id="PTHR48085">
    <property type="entry name" value="CADMIUM/ZINC-TRANSPORTING ATPASE HMA2-RELATED"/>
    <property type="match status" value="1"/>
</dbReference>
<evidence type="ECO:0000256" key="1">
    <source>
        <dbReference type="ARBA" id="ARBA00004370"/>
    </source>
</evidence>
<accession>A0A455UIN3</accession>
<dbReference type="GO" id="GO:0000166">
    <property type="term" value="F:nucleotide binding"/>
    <property type="evidence" value="ECO:0007669"/>
    <property type="project" value="InterPro"/>
</dbReference>
<keyword evidence="3" id="KW-0812">Transmembrane</keyword>
<proteinExistence type="inferred from homology"/>
<evidence type="ECO:0000256" key="3">
    <source>
        <dbReference type="ARBA" id="ARBA00022692"/>
    </source>
</evidence>
<protein>
    <submittedName>
        <fullName evidence="6">Uncharacterized protein</fullName>
    </submittedName>
</protein>
<evidence type="ECO:0000313" key="7">
    <source>
        <dbReference type="Proteomes" id="UP000320231"/>
    </source>
</evidence>
<dbReference type="Pfam" id="PF00702">
    <property type="entry name" value="Hydrolase"/>
    <property type="match status" value="1"/>
</dbReference>
<name>A0A455UIN3_9GAMM</name>
<dbReference type="InterPro" id="IPR023299">
    <property type="entry name" value="ATPase_P-typ_cyto_dom_N"/>
</dbReference>
<evidence type="ECO:0000256" key="2">
    <source>
        <dbReference type="ARBA" id="ARBA00006024"/>
    </source>
</evidence>
<keyword evidence="6" id="KW-0614">Plasmid</keyword>
<evidence type="ECO:0000256" key="5">
    <source>
        <dbReference type="ARBA" id="ARBA00023136"/>
    </source>
</evidence>
<dbReference type="InterPro" id="IPR018303">
    <property type="entry name" value="ATPase_P-typ_P_site"/>
</dbReference>
<dbReference type="EMBL" id="AP019515">
    <property type="protein sequence ID" value="BBI65597.1"/>
    <property type="molecule type" value="Genomic_DNA"/>
</dbReference>
<geneLocation type="plasmid" evidence="7">
    <name>pbaa-803-a dna</name>
</geneLocation>